<keyword evidence="7" id="KW-0010">Activator</keyword>
<evidence type="ECO:0000256" key="8">
    <source>
        <dbReference type="ARBA" id="ARBA00023163"/>
    </source>
</evidence>
<feature type="region of interest" description="Disordered" evidence="16">
    <location>
        <begin position="1079"/>
        <end position="1177"/>
    </location>
</feature>
<feature type="compositionally biased region" description="Low complexity" evidence="16">
    <location>
        <begin position="170"/>
        <end position="182"/>
    </location>
</feature>
<dbReference type="InterPro" id="IPR001005">
    <property type="entry name" value="SANT/Myb"/>
</dbReference>
<evidence type="ECO:0000256" key="12">
    <source>
        <dbReference type="ARBA" id="ARBA00029670"/>
    </source>
</evidence>
<dbReference type="EMBL" id="CAEFZW010000003">
    <property type="protein sequence ID" value="CAB4253765.1"/>
    <property type="molecule type" value="Genomic_DNA"/>
</dbReference>
<dbReference type="Pfam" id="PF13921">
    <property type="entry name" value="Myb_DNA-bind_6"/>
    <property type="match status" value="1"/>
</dbReference>
<comment type="function">
    <text evidence="11">Component of the NuA4 histone acetyltransferase complex which is involved in transcriptional activation of selected genes principally by acetylation of nucleosomal histone H4 and H2A. The NuA4 complex is also involved in DNA repair.</text>
</comment>
<feature type="region of interest" description="Disordered" evidence="16">
    <location>
        <begin position="216"/>
        <end position="275"/>
    </location>
</feature>
<dbReference type="SMART" id="SM00717">
    <property type="entry name" value="SANT"/>
    <property type="match status" value="1"/>
</dbReference>
<feature type="compositionally biased region" description="Polar residues" evidence="16">
    <location>
        <begin position="1018"/>
        <end position="1035"/>
    </location>
</feature>
<name>A0A8H2VE16_9SACH</name>
<feature type="compositionally biased region" description="Polar residues" evidence="16">
    <location>
        <begin position="628"/>
        <end position="638"/>
    </location>
</feature>
<evidence type="ECO:0000256" key="11">
    <source>
        <dbReference type="ARBA" id="ARBA00025178"/>
    </source>
</evidence>
<dbReference type="PANTHER" id="PTHR46459:SF1">
    <property type="entry name" value="E1A-BINDING PROTEIN P400"/>
    <property type="match status" value="1"/>
</dbReference>
<evidence type="ECO:0000256" key="1">
    <source>
        <dbReference type="ARBA" id="ARBA00004123"/>
    </source>
</evidence>
<evidence type="ECO:0000256" key="2">
    <source>
        <dbReference type="ARBA" id="ARBA00008913"/>
    </source>
</evidence>
<feature type="region of interest" description="Disordered" evidence="16">
    <location>
        <begin position="141"/>
        <end position="182"/>
    </location>
</feature>
<keyword evidence="5" id="KW-0156">Chromatin regulator</keyword>
<evidence type="ECO:0000256" key="14">
    <source>
        <dbReference type="ARBA" id="ARBA00072841"/>
    </source>
</evidence>
<comment type="similarity">
    <text evidence="2">Belongs to the EAF1 family.</text>
</comment>
<feature type="compositionally biased region" description="Polar residues" evidence="16">
    <location>
        <begin position="1153"/>
        <end position="1170"/>
    </location>
</feature>
<evidence type="ECO:0000256" key="16">
    <source>
        <dbReference type="SAM" id="MobiDB-lite"/>
    </source>
</evidence>
<feature type="compositionally biased region" description="Basic and acidic residues" evidence="16">
    <location>
        <begin position="610"/>
        <end position="625"/>
    </location>
</feature>
<evidence type="ECO:0000256" key="10">
    <source>
        <dbReference type="ARBA" id="ARBA00023242"/>
    </source>
</evidence>
<feature type="compositionally biased region" description="Low complexity" evidence="16">
    <location>
        <begin position="986"/>
        <end position="998"/>
    </location>
</feature>
<dbReference type="GO" id="GO:0016740">
    <property type="term" value="F:transferase activity"/>
    <property type="evidence" value="ECO:0007669"/>
    <property type="project" value="UniProtKB-KW"/>
</dbReference>
<dbReference type="AlphaFoldDB" id="A0A8H2VE16"/>
<evidence type="ECO:0000256" key="6">
    <source>
        <dbReference type="ARBA" id="ARBA00023015"/>
    </source>
</evidence>
<feature type="region of interest" description="Disordered" evidence="16">
    <location>
        <begin position="1"/>
        <end position="54"/>
    </location>
</feature>
<dbReference type="InterPro" id="IPR014012">
    <property type="entry name" value="HSA_dom"/>
</dbReference>
<feature type="region of interest" description="Disordered" evidence="16">
    <location>
        <begin position="610"/>
        <end position="664"/>
    </location>
</feature>
<feature type="compositionally biased region" description="Polar residues" evidence="16">
    <location>
        <begin position="1"/>
        <end position="23"/>
    </location>
</feature>
<proteinExistence type="inferred from homology"/>
<comment type="caution">
    <text evidence="18">The sequence shown here is derived from an EMBL/GenBank/DDBJ whole genome shotgun (WGS) entry which is preliminary data.</text>
</comment>
<evidence type="ECO:0000256" key="3">
    <source>
        <dbReference type="ARBA" id="ARBA00018561"/>
    </source>
</evidence>
<feature type="compositionally biased region" description="Low complexity" evidence="16">
    <location>
        <begin position="1087"/>
        <end position="1121"/>
    </location>
</feature>
<dbReference type="GO" id="GO:0003682">
    <property type="term" value="F:chromatin binding"/>
    <property type="evidence" value="ECO:0007669"/>
    <property type="project" value="TreeGrafter"/>
</dbReference>
<protein>
    <recommendedName>
        <fullName evidence="3">Chromatin modification-related protein EAF1</fullName>
    </recommendedName>
    <alternativeName>
        <fullName evidence="14">Chromatin modification-related protein eaf1</fullName>
    </alternativeName>
    <alternativeName>
        <fullName evidence="13 15">ESA1-associated factor 1</fullName>
    </alternativeName>
    <alternativeName>
        <fullName evidence="12">Vacuolar import and degradation protein 21</fullName>
    </alternativeName>
</protein>
<evidence type="ECO:0000313" key="19">
    <source>
        <dbReference type="Proteomes" id="UP000644660"/>
    </source>
</evidence>
<accession>A0A8H2VE16</accession>
<evidence type="ECO:0000313" key="18">
    <source>
        <dbReference type="EMBL" id="CAB4253765.1"/>
    </source>
</evidence>
<feature type="compositionally biased region" description="Low complexity" evidence="16">
    <location>
        <begin position="141"/>
        <end position="159"/>
    </location>
</feature>
<dbReference type="SUPFAM" id="SSF46689">
    <property type="entry name" value="Homeodomain-like"/>
    <property type="match status" value="1"/>
</dbReference>
<evidence type="ECO:0000256" key="5">
    <source>
        <dbReference type="ARBA" id="ARBA00022853"/>
    </source>
</evidence>
<comment type="subcellular location">
    <subcellularLocation>
        <location evidence="1">Nucleus</location>
    </subcellularLocation>
</comment>
<feature type="compositionally biased region" description="Polar residues" evidence="16">
    <location>
        <begin position="1124"/>
        <end position="1146"/>
    </location>
</feature>
<dbReference type="CDD" id="cd00167">
    <property type="entry name" value="SANT"/>
    <property type="match status" value="1"/>
</dbReference>
<evidence type="ECO:0000259" key="17">
    <source>
        <dbReference type="PROSITE" id="PS51204"/>
    </source>
</evidence>
<evidence type="ECO:0000256" key="4">
    <source>
        <dbReference type="ARBA" id="ARBA00022763"/>
    </source>
</evidence>
<dbReference type="GeneID" id="64856737"/>
<feature type="region of interest" description="Disordered" evidence="16">
    <location>
        <begin position="929"/>
        <end position="968"/>
    </location>
</feature>
<organism evidence="18 19">
    <name type="scientific">Maudiozyma barnettii</name>
    <dbReference type="NCBI Taxonomy" id="61262"/>
    <lineage>
        <taxon>Eukaryota</taxon>
        <taxon>Fungi</taxon>
        <taxon>Dikarya</taxon>
        <taxon>Ascomycota</taxon>
        <taxon>Saccharomycotina</taxon>
        <taxon>Saccharomycetes</taxon>
        <taxon>Saccharomycetales</taxon>
        <taxon>Saccharomycetaceae</taxon>
        <taxon>Maudiozyma</taxon>
    </lineage>
</organism>
<dbReference type="Pfam" id="PF07529">
    <property type="entry name" value="HSA"/>
    <property type="match status" value="1"/>
</dbReference>
<keyword evidence="6" id="KW-0805">Transcription regulation</keyword>
<keyword evidence="4" id="KW-0227">DNA damage</keyword>
<feature type="domain" description="HSA" evidence="17">
    <location>
        <begin position="421"/>
        <end position="495"/>
    </location>
</feature>
<dbReference type="FunFam" id="1.10.10.60:FF:000484">
    <property type="entry name" value="Chromatin modification-related protein EAF1"/>
    <property type="match status" value="1"/>
</dbReference>
<evidence type="ECO:0000256" key="7">
    <source>
        <dbReference type="ARBA" id="ARBA00023159"/>
    </source>
</evidence>
<keyword evidence="9" id="KW-0234">DNA repair</keyword>
<dbReference type="InterPro" id="IPR009057">
    <property type="entry name" value="Homeodomain-like_sf"/>
</dbReference>
<dbReference type="PROSITE" id="PS51204">
    <property type="entry name" value="HSA"/>
    <property type="match status" value="1"/>
</dbReference>
<keyword evidence="8" id="KW-0804">Transcription</keyword>
<dbReference type="GO" id="GO:0006281">
    <property type="term" value="P:DNA repair"/>
    <property type="evidence" value="ECO:0007669"/>
    <property type="project" value="UniProtKB-KW"/>
</dbReference>
<dbReference type="RefSeq" id="XP_041405610.1">
    <property type="nucleotide sequence ID" value="XM_041549676.1"/>
</dbReference>
<evidence type="ECO:0000256" key="15">
    <source>
        <dbReference type="ARBA" id="ARBA00082479"/>
    </source>
</evidence>
<keyword evidence="10" id="KW-0539">Nucleus</keyword>
<dbReference type="Proteomes" id="UP000644660">
    <property type="component" value="Unassembled WGS sequence"/>
</dbReference>
<feature type="compositionally biased region" description="Basic and acidic residues" evidence="16">
    <location>
        <begin position="255"/>
        <end position="265"/>
    </location>
</feature>
<keyword evidence="19" id="KW-1185">Reference proteome</keyword>
<reference evidence="18 19" key="1">
    <citation type="submission" date="2020-05" db="EMBL/GenBank/DDBJ databases">
        <authorList>
            <person name="Casaregola S."/>
            <person name="Devillers H."/>
            <person name="Grondin C."/>
        </authorList>
    </citation>
    <scope>NUCLEOTIDE SEQUENCE [LARGE SCALE GENOMIC DNA]</scope>
    <source>
        <strain evidence="18 19">CLIB 1767</strain>
    </source>
</reference>
<feature type="region of interest" description="Disordered" evidence="16">
    <location>
        <begin position="982"/>
        <end position="1040"/>
    </location>
</feature>
<keyword evidence="18" id="KW-0808">Transferase</keyword>
<feature type="compositionally biased region" description="Low complexity" evidence="16">
    <location>
        <begin position="24"/>
        <end position="53"/>
    </location>
</feature>
<evidence type="ECO:0000256" key="13">
    <source>
        <dbReference type="ARBA" id="ARBA00032084"/>
    </source>
</evidence>
<feature type="compositionally biased region" description="Basic and acidic residues" evidence="16">
    <location>
        <begin position="227"/>
        <end position="243"/>
    </location>
</feature>
<dbReference type="PANTHER" id="PTHR46459">
    <property type="entry name" value="E1A-BINDING PROTEIN P400-RELATED"/>
    <property type="match status" value="1"/>
</dbReference>
<dbReference type="SMART" id="SM00573">
    <property type="entry name" value="HSA"/>
    <property type="match status" value="1"/>
</dbReference>
<gene>
    <name evidence="18" type="ORF">KABA2_03S04884</name>
</gene>
<sequence>MATTNHSNSSQSPTDISNGTVLSNNNNIINNNGNGNGNLRSKSSTATTKGSSRAHLDRMIQLRNSKIIELYCVSRLSDLLNIKDSKALNSDMNECLNKNDIMKNIRFQIESLPKVNYFNYPNPSPSLSNVSNSLYPRKSLSTGNITKKNITSNTTTTGNKSRKRSSIALAVSTASSPTPTTVSHQILEKNETHSDLVNFSKSSDDVINKSIISTSPSSLKRKNSASETKDITTTDNKNDNNNKDDDEVLIKKQKRDSSKTNDKQRLLPTLQNNNPPSSAVVAAIAAAKQARSNYYSNLYIPPLKPTPVETKPQYEDSVSNKLREPKTNSSNFYKSEDINVKDIVYLMTKDQVPSKIPHSIPLAELKYMAQTLPLIDLVPRAHKVLTTDIINNALNEARVTVVGSRIEELRRLSLWCLRQPKLFIDPWNNDHTHYTRLLEEAKWMQADFKEGKNYRIAACVTLAQAVMDYWTYGKVCCIKRKPIVHLSDTANAIKEETDTSTPTPETSAAESNPTVLFSSVVSPIIEDDKPGETVADTDNNLIEKTEEIETEASVPRISNSEAEPIVDIAPLTLTESNVDTNVDESLETLTSDVNEKSDISTEKINVVVTSDDKRDGMTSETKEEENGNDNLEQAQISNTEKKLGNVDPESVSQNVTEPPKQVINPNLLNVAPDCAAEISQLSIVSETSTQDDKDIRSKEMYPFKLYISMDDLTTAERNLTKEIPIYMGIDKENDRPNRKDTPFVPISKSMMTLDDDHFFKVIEKQVMNDEQSLNQLSKRRGMFYANRRNHYLRPPAVPSLRYLRNRTPTIWLPEDDKELVKNINAYSYNWELISSQMIHRPTRSYLSNIEIRTPWQCFERFVQLNERFTFNDMKGPRAHSAQQWLIEAHKFQQRQNRRISPLGVGEESIQRGHKRLRWASMFEVMRKTIKKRENAPKPNKSQPRKPLDTKNMKIPTPAEMSQLKAQRDEALRRDVQFRRNVKNRTQQKQFLAAQQAQLQREKVGSRPPNGGSAKDPSSEQSTGKPISDSRISNSIPPIDKNNPEMILILNYTKKILAQNPELPPGMAWKTAENYVKKVKEQQMHLKQQQQQQQQQQSEQSEQVKTPLQPKQQQQRHVVQPQVPSPGNSSAATTQNTLSSPSIQQGHLQPPTMGGSNNANSTKIKSPTPSEILQRFQK</sequence>
<dbReference type="GO" id="GO:0005634">
    <property type="term" value="C:nucleus"/>
    <property type="evidence" value="ECO:0007669"/>
    <property type="project" value="UniProtKB-SubCell"/>
</dbReference>
<evidence type="ECO:0000256" key="9">
    <source>
        <dbReference type="ARBA" id="ARBA00023204"/>
    </source>
</evidence>
<dbReference type="GO" id="GO:0006325">
    <property type="term" value="P:chromatin organization"/>
    <property type="evidence" value="ECO:0007669"/>
    <property type="project" value="UniProtKB-KW"/>
</dbReference>
<dbReference type="OrthoDB" id="5364245at2759"/>
<dbReference type="GO" id="GO:0035267">
    <property type="term" value="C:NuA4 histone acetyltransferase complex"/>
    <property type="evidence" value="ECO:0007669"/>
    <property type="project" value="TreeGrafter"/>
</dbReference>